<keyword evidence="3" id="KW-1185">Reference proteome</keyword>
<keyword evidence="1" id="KW-0732">Signal</keyword>
<protein>
    <submittedName>
        <fullName evidence="2">Uncharacterized protein</fullName>
    </submittedName>
</protein>
<comment type="caution">
    <text evidence="2">The sequence shown here is derived from an EMBL/GenBank/DDBJ whole genome shotgun (WGS) entry which is preliminary data.</text>
</comment>
<name>A0ABU6TKZ1_9FABA</name>
<sequence length="118" mass="13025">MFFSVLVAVFIRHTTLCMVPSGPHHHQRLWTGSVIIISYTSPPLLDPVYVIPLTFLITSSSFPTIDGITARRSPVRAGRLLPQALIKEGDGLFRNVLSGIAIGNLLWSKLMSSARRVK</sequence>
<organism evidence="2 3">
    <name type="scientific">Stylosanthes scabra</name>
    <dbReference type="NCBI Taxonomy" id="79078"/>
    <lineage>
        <taxon>Eukaryota</taxon>
        <taxon>Viridiplantae</taxon>
        <taxon>Streptophyta</taxon>
        <taxon>Embryophyta</taxon>
        <taxon>Tracheophyta</taxon>
        <taxon>Spermatophyta</taxon>
        <taxon>Magnoliopsida</taxon>
        <taxon>eudicotyledons</taxon>
        <taxon>Gunneridae</taxon>
        <taxon>Pentapetalae</taxon>
        <taxon>rosids</taxon>
        <taxon>fabids</taxon>
        <taxon>Fabales</taxon>
        <taxon>Fabaceae</taxon>
        <taxon>Papilionoideae</taxon>
        <taxon>50 kb inversion clade</taxon>
        <taxon>dalbergioids sensu lato</taxon>
        <taxon>Dalbergieae</taxon>
        <taxon>Pterocarpus clade</taxon>
        <taxon>Stylosanthes</taxon>
    </lineage>
</organism>
<feature type="chain" id="PRO_5046630443" evidence="1">
    <location>
        <begin position="18"/>
        <end position="118"/>
    </location>
</feature>
<proteinExistence type="predicted"/>
<accession>A0ABU6TKZ1</accession>
<feature type="signal peptide" evidence="1">
    <location>
        <begin position="1"/>
        <end position="17"/>
    </location>
</feature>
<dbReference type="Proteomes" id="UP001341840">
    <property type="component" value="Unassembled WGS sequence"/>
</dbReference>
<dbReference type="EMBL" id="JASCZI010091202">
    <property type="protein sequence ID" value="MED6149447.1"/>
    <property type="molecule type" value="Genomic_DNA"/>
</dbReference>
<reference evidence="2 3" key="1">
    <citation type="journal article" date="2023" name="Plants (Basel)">
        <title>Bridging the Gap: Combining Genomics and Transcriptomics Approaches to Understand Stylosanthes scabra, an Orphan Legume from the Brazilian Caatinga.</title>
        <authorList>
            <person name="Ferreira-Neto J.R.C."/>
            <person name="da Silva M.D."/>
            <person name="Binneck E."/>
            <person name="de Melo N.F."/>
            <person name="da Silva R.H."/>
            <person name="de Melo A.L.T.M."/>
            <person name="Pandolfi V."/>
            <person name="Bustamante F.O."/>
            <person name="Brasileiro-Vidal A.C."/>
            <person name="Benko-Iseppon A.M."/>
        </authorList>
    </citation>
    <scope>NUCLEOTIDE SEQUENCE [LARGE SCALE GENOMIC DNA]</scope>
    <source>
        <tissue evidence="2">Leaves</tissue>
    </source>
</reference>
<evidence type="ECO:0000313" key="2">
    <source>
        <dbReference type="EMBL" id="MED6149447.1"/>
    </source>
</evidence>
<evidence type="ECO:0000256" key="1">
    <source>
        <dbReference type="SAM" id="SignalP"/>
    </source>
</evidence>
<gene>
    <name evidence="2" type="ORF">PIB30_062495</name>
</gene>
<evidence type="ECO:0000313" key="3">
    <source>
        <dbReference type="Proteomes" id="UP001341840"/>
    </source>
</evidence>